<dbReference type="Pfam" id="PF00005">
    <property type="entry name" value="ABC_tran"/>
    <property type="match status" value="1"/>
</dbReference>
<dbReference type="PANTHER" id="PTHR42734">
    <property type="entry name" value="METAL TRANSPORT SYSTEM ATP-BINDING PROTEIN TM_0124-RELATED"/>
    <property type="match status" value="1"/>
</dbReference>
<dbReference type="AlphaFoldDB" id="A0A1G8AIK5"/>
<dbReference type="FunFam" id="3.40.50.300:FF:000392">
    <property type="entry name" value="Zinc import ATP-binding protein ZnuC"/>
    <property type="match status" value="1"/>
</dbReference>
<organism evidence="11 12">
    <name type="scientific">Phytopseudomonas flavescens</name>
    <dbReference type="NCBI Taxonomy" id="29435"/>
    <lineage>
        <taxon>Bacteria</taxon>
        <taxon>Pseudomonadati</taxon>
        <taxon>Pseudomonadota</taxon>
        <taxon>Gammaproteobacteria</taxon>
        <taxon>Pseudomonadales</taxon>
        <taxon>Pseudomonadaceae</taxon>
        <taxon>Phytopseudomonas</taxon>
    </lineage>
</organism>
<keyword evidence="8" id="KW-0406">Ion transport</keyword>
<dbReference type="SMART" id="SM00382">
    <property type="entry name" value="AAA"/>
    <property type="match status" value="1"/>
</dbReference>
<dbReference type="GO" id="GO:0010043">
    <property type="term" value="P:response to zinc ion"/>
    <property type="evidence" value="ECO:0007669"/>
    <property type="project" value="TreeGrafter"/>
</dbReference>
<gene>
    <name evidence="11" type="ORF">SAMN05216588_103178</name>
</gene>
<keyword evidence="1" id="KW-0813">Transport</keyword>
<evidence type="ECO:0000256" key="4">
    <source>
        <dbReference type="ARBA" id="ARBA00022833"/>
    </source>
</evidence>
<evidence type="ECO:0000256" key="7">
    <source>
        <dbReference type="ARBA" id="ARBA00022967"/>
    </source>
</evidence>
<dbReference type="CDD" id="cd03235">
    <property type="entry name" value="ABC_Metallic_Cations"/>
    <property type="match status" value="1"/>
</dbReference>
<dbReference type="PANTHER" id="PTHR42734:SF9">
    <property type="entry name" value="ZINC IMPORT ATP-BINDING PROTEIN ZNUC"/>
    <property type="match status" value="1"/>
</dbReference>
<dbReference type="InterPro" id="IPR017871">
    <property type="entry name" value="ABC_transporter-like_CS"/>
</dbReference>
<dbReference type="RefSeq" id="WP_084303670.1">
    <property type="nucleotide sequence ID" value="NZ_FNDG01000003.1"/>
</dbReference>
<dbReference type="GO" id="GO:0005524">
    <property type="term" value="F:ATP binding"/>
    <property type="evidence" value="ECO:0007669"/>
    <property type="project" value="UniProtKB-KW"/>
</dbReference>
<keyword evidence="2" id="KW-1003">Cell membrane</keyword>
<feature type="domain" description="ABC transporter" evidence="10">
    <location>
        <begin position="6"/>
        <end position="222"/>
    </location>
</feature>
<dbReference type="InterPro" id="IPR050153">
    <property type="entry name" value="Metal_Ion_Import_ABC"/>
</dbReference>
<keyword evidence="3" id="KW-0547">Nucleotide-binding</keyword>
<evidence type="ECO:0000256" key="5">
    <source>
        <dbReference type="ARBA" id="ARBA00022840"/>
    </source>
</evidence>
<keyword evidence="9" id="KW-0472">Membrane</keyword>
<evidence type="ECO:0000259" key="10">
    <source>
        <dbReference type="PROSITE" id="PS50893"/>
    </source>
</evidence>
<keyword evidence="4" id="KW-0862">Zinc</keyword>
<keyword evidence="6" id="KW-0864">Zinc transport</keyword>
<proteinExistence type="predicted"/>
<dbReference type="GO" id="GO:0006829">
    <property type="term" value="P:zinc ion transport"/>
    <property type="evidence" value="ECO:0007669"/>
    <property type="project" value="UniProtKB-KW"/>
</dbReference>
<evidence type="ECO:0000256" key="2">
    <source>
        <dbReference type="ARBA" id="ARBA00022475"/>
    </source>
</evidence>
<sequence>MSDTLIRLEGVTVGFSGQAVLDNVELTIRPGEIVTLIGPNGAGKTTLVRAVLGLLKPDSGSVWRKPRLRIGYMPQKLHVDPTLPLSVLRFLRLVPGVDRARAQAALAEVGASQVLDSPLQGISGGELQRVLLARALLREPQLLVLDEPVQGVDVAGQAELYRLITRLRDRHGCGVLMVSHDLHLVMSTTDQVVCLNRHVCCSGHPEQVSFDPAFVELFGRDAQSLAVYHHHHDHEHDLHGSVVSDEPGLTINGPVRPHVHGDGCKHG</sequence>
<evidence type="ECO:0000313" key="12">
    <source>
        <dbReference type="Proteomes" id="UP000198606"/>
    </source>
</evidence>
<evidence type="ECO:0000256" key="8">
    <source>
        <dbReference type="ARBA" id="ARBA00023065"/>
    </source>
</evidence>
<keyword evidence="7" id="KW-1278">Translocase</keyword>
<protein>
    <submittedName>
        <fullName evidence="11">Zinc transport system ATP-binding protein</fullName>
    </submittedName>
</protein>
<dbReference type="SUPFAM" id="SSF52540">
    <property type="entry name" value="P-loop containing nucleoside triphosphate hydrolases"/>
    <property type="match status" value="1"/>
</dbReference>
<keyword evidence="5 11" id="KW-0067">ATP-binding</keyword>
<evidence type="ECO:0000256" key="6">
    <source>
        <dbReference type="ARBA" id="ARBA00022906"/>
    </source>
</evidence>
<dbReference type="Proteomes" id="UP000198606">
    <property type="component" value="Unassembled WGS sequence"/>
</dbReference>
<evidence type="ECO:0000256" key="9">
    <source>
        <dbReference type="ARBA" id="ARBA00023136"/>
    </source>
</evidence>
<dbReference type="InterPro" id="IPR003593">
    <property type="entry name" value="AAA+_ATPase"/>
</dbReference>
<dbReference type="PROSITE" id="PS50893">
    <property type="entry name" value="ABC_TRANSPORTER_2"/>
    <property type="match status" value="1"/>
</dbReference>
<dbReference type="InterPro" id="IPR027417">
    <property type="entry name" value="P-loop_NTPase"/>
</dbReference>
<evidence type="ECO:0000313" key="11">
    <source>
        <dbReference type="EMBL" id="SDH20727.1"/>
    </source>
</evidence>
<evidence type="ECO:0000256" key="1">
    <source>
        <dbReference type="ARBA" id="ARBA00022448"/>
    </source>
</evidence>
<reference evidence="11 12" key="1">
    <citation type="submission" date="2016-10" db="EMBL/GenBank/DDBJ databases">
        <authorList>
            <person name="de Groot N.N."/>
        </authorList>
    </citation>
    <scope>NUCLEOTIDE SEQUENCE [LARGE SCALE GENOMIC DNA]</scope>
    <source>
        <strain evidence="11 12">LMG 18387</strain>
    </source>
</reference>
<dbReference type="PROSITE" id="PS00211">
    <property type="entry name" value="ABC_TRANSPORTER_1"/>
    <property type="match status" value="1"/>
</dbReference>
<dbReference type="Gene3D" id="3.40.50.300">
    <property type="entry name" value="P-loop containing nucleotide triphosphate hydrolases"/>
    <property type="match status" value="1"/>
</dbReference>
<evidence type="ECO:0000256" key="3">
    <source>
        <dbReference type="ARBA" id="ARBA00022741"/>
    </source>
</evidence>
<dbReference type="GO" id="GO:0016887">
    <property type="term" value="F:ATP hydrolysis activity"/>
    <property type="evidence" value="ECO:0007669"/>
    <property type="project" value="InterPro"/>
</dbReference>
<dbReference type="STRING" id="29435.SAMN05216588_103178"/>
<dbReference type="EMBL" id="FNDG01000003">
    <property type="protein sequence ID" value="SDH20727.1"/>
    <property type="molecule type" value="Genomic_DNA"/>
</dbReference>
<name>A0A1G8AIK5_9GAMM</name>
<accession>A0A1G8AIK5</accession>
<dbReference type="NCBIfam" id="NF007090">
    <property type="entry name" value="PRK09544.1"/>
    <property type="match status" value="1"/>
</dbReference>
<dbReference type="InterPro" id="IPR003439">
    <property type="entry name" value="ABC_transporter-like_ATP-bd"/>
</dbReference>